<dbReference type="GO" id="GO:0008521">
    <property type="term" value="F:acetyl-CoA transmembrane transporter activity"/>
    <property type="evidence" value="ECO:0007669"/>
    <property type="project" value="InterPro"/>
</dbReference>
<evidence type="ECO:0000256" key="2">
    <source>
        <dbReference type="ARBA" id="ARBA00022692"/>
    </source>
</evidence>
<dbReference type="STRING" id="27835.A0A0N4YY78"/>
<proteinExistence type="predicted"/>
<gene>
    <name evidence="5" type="ORF">NBR_LOCUS22201</name>
</gene>
<dbReference type="Pfam" id="PF13000">
    <property type="entry name" value="Acatn"/>
    <property type="match status" value="1"/>
</dbReference>
<reference evidence="5 6" key="2">
    <citation type="submission" date="2018-11" db="EMBL/GenBank/DDBJ databases">
        <authorList>
            <consortium name="Pathogen Informatics"/>
        </authorList>
    </citation>
    <scope>NUCLEOTIDE SEQUENCE [LARGE SCALE GENOMIC DNA]</scope>
</reference>
<evidence type="ECO:0000313" key="6">
    <source>
        <dbReference type="Proteomes" id="UP000271162"/>
    </source>
</evidence>
<accession>A0A0N4YY78</accession>
<dbReference type="EMBL" id="UYSL01027564">
    <property type="protein sequence ID" value="VDL86861.1"/>
    <property type="molecule type" value="Genomic_DNA"/>
</dbReference>
<comment type="subcellular location">
    <subcellularLocation>
        <location evidence="1">Membrane</location>
        <topology evidence="1">Multi-pass membrane protein</topology>
    </subcellularLocation>
</comment>
<organism evidence="7">
    <name type="scientific">Nippostrongylus brasiliensis</name>
    <name type="common">Rat hookworm</name>
    <dbReference type="NCBI Taxonomy" id="27835"/>
    <lineage>
        <taxon>Eukaryota</taxon>
        <taxon>Metazoa</taxon>
        <taxon>Ecdysozoa</taxon>
        <taxon>Nematoda</taxon>
        <taxon>Chromadorea</taxon>
        <taxon>Rhabditida</taxon>
        <taxon>Rhabditina</taxon>
        <taxon>Rhabditomorpha</taxon>
        <taxon>Strongyloidea</taxon>
        <taxon>Heligmosomidae</taxon>
        <taxon>Nippostrongylus</taxon>
    </lineage>
</organism>
<keyword evidence="6" id="KW-1185">Reference proteome</keyword>
<dbReference type="Proteomes" id="UP000271162">
    <property type="component" value="Unassembled WGS sequence"/>
</dbReference>
<protein>
    <submittedName>
        <fullName evidence="7">Acetyl-coenzyme A transporter 1 (inferred by orthology to a human protein)</fullName>
    </submittedName>
</protein>
<dbReference type="GO" id="GO:0035348">
    <property type="term" value="P:acetyl-CoA transmembrane transport"/>
    <property type="evidence" value="ECO:0007669"/>
    <property type="project" value="InterPro"/>
</dbReference>
<dbReference type="PANTHER" id="PTHR12778:SF9">
    <property type="entry name" value="ACETYL-COENZYME A TRANSPORTER 1"/>
    <property type="match status" value="1"/>
</dbReference>
<evidence type="ECO:0000313" key="5">
    <source>
        <dbReference type="EMBL" id="VDL86861.1"/>
    </source>
</evidence>
<evidence type="ECO:0000313" key="7">
    <source>
        <dbReference type="WBParaSite" id="NBR_0002220001-mRNA-1"/>
    </source>
</evidence>
<evidence type="ECO:0000256" key="3">
    <source>
        <dbReference type="ARBA" id="ARBA00022989"/>
    </source>
</evidence>
<dbReference type="GO" id="GO:0016020">
    <property type="term" value="C:membrane"/>
    <property type="evidence" value="ECO:0007669"/>
    <property type="project" value="UniProtKB-SubCell"/>
</dbReference>
<keyword evidence="4" id="KW-0472">Membrane</keyword>
<dbReference type="WBParaSite" id="NBR_0002220001-mRNA-1">
    <property type="protein sequence ID" value="NBR_0002220001-mRNA-1"/>
    <property type="gene ID" value="NBR_0002220001"/>
</dbReference>
<evidence type="ECO:0000256" key="4">
    <source>
        <dbReference type="ARBA" id="ARBA00023136"/>
    </source>
</evidence>
<dbReference type="InterPro" id="IPR024371">
    <property type="entry name" value="AcetylCoA_trans_1-like"/>
</dbReference>
<dbReference type="AlphaFoldDB" id="A0A0N4YY78"/>
<dbReference type="PANTHER" id="PTHR12778">
    <property type="entry name" value="SOLUTE CARRIER FAMILY 33 ACETYL-COA TRANSPORTER -RELATED"/>
    <property type="match status" value="1"/>
</dbReference>
<keyword evidence="3" id="KW-1133">Transmembrane helix</keyword>
<reference evidence="7" key="1">
    <citation type="submission" date="2017-02" db="UniProtKB">
        <authorList>
            <consortium name="WormBaseParasite"/>
        </authorList>
    </citation>
    <scope>IDENTIFICATION</scope>
</reference>
<name>A0A0N4YY78_NIPBR</name>
<keyword evidence="2" id="KW-0812">Transmembrane</keyword>
<sequence>MLIFLQLDFFAAIQDIAVDGWALTILSRKNVGYASTCNAVGQTAGYSLGNVVFLSLGYTDFANTFALPIIKSRTELLTERKEVDNLLESSPANGENDEKVLELGIVEMYSVLWKILKLKPMMYMLVILSTGKDRKVDGWTTSP</sequence>
<dbReference type="InterPro" id="IPR004752">
    <property type="entry name" value="AmpG_permease/AT-1"/>
</dbReference>
<evidence type="ECO:0000256" key="1">
    <source>
        <dbReference type="ARBA" id="ARBA00004141"/>
    </source>
</evidence>